<keyword evidence="2" id="KW-0325">Glycoprotein</keyword>
<comment type="similarity">
    <text evidence="3">Belongs to the metallophosphoesterase superfamily. Purple acid phosphatase family.</text>
</comment>
<comment type="catalytic activity">
    <reaction evidence="3">
        <text>a phosphate monoester + H2O = an alcohol + phosphate</text>
        <dbReference type="Rhea" id="RHEA:15017"/>
        <dbReference type="ChEBI" id="CHEBI:15377"/>
        <dbReference type="ChEBI" id="CHEBI:30879"/>
        <dbReference type="ChEBI" id="CHEBI:43474"/>
        <dbReference type="ChEBI" id="CHEBI:67140"/>
        <dbReference type="EC" id="3.1.3.2"/>
    </reaction>
</comment>
<evidence type="ECO:0000256" key="3">
    <source>
        <dbReference type="RuleBase" id="RU361203"/>
    </source>
</evidence>
<comment type="caution">
    <text evidence="7">The sequence shown here is derived from an EMBL/GenBank/DDBJ whole genome shotgun (WGS) entry which is preliminary data.</text>
</comment>
<evidence type="ECO:0000313" key="7">
    <source>
        <dbReference type="EMBL" id="KAK6182162.1"/>
    </source>
</evidence>
<keyword evidence="8" id="KW-1185">Reference proteome</keyword>
<dbReference type="SUPFAM" id="SSF56300">
    <property type="entry name" value="Metallo-dependent phosphatases"/>
    <property type="match status" value="1"/>
</dbReference>
<dbReference type="InterPro" id="IPR008963">
    <property type="entry name" value="Purple_acid_Pase-like_N"/>
</dbReference>
<keyword evidence="1 3" id="KW-0732">Signal</keyword>
<accession>A0AAN8JPH2</accession>
<evidence type="ECO:0000313" key="8">
    <source>
        <dbReference type="Proteomes" id="UP001347796"/>
    </source>
</evidence>
<evidence type="ECO:0000259" key="6">
    <source>
        <dbReference type="Pfam" id="PF16656"/>
    </source>
</evidence>
<dbReference type="PANTHER" id="PTHR45867:SF3">
    <property type="entry name" value="ACID PHOSPHATASE TYPE 7"/>
    <property type="match status" value="1"/>
</dbReference>
<dbReference type="Proteomes" id="UP001347796">
    <property type="component" value="Unassembled WGS sequence"/>
</dbReference>
<dbReference type="Gene3D" id="2.60.40.380">
    <property type="entry name" value="Purple acid phosphatase-like, N-terminal"/>
    <property type="match status" value="1"/>
</dbReference>
<evidence type="ECO:0000256" key="1">
    <source>
        <dbReference type="ARBA" id="ARBA00022729"/>
    </source>
</evidence>
<dbReference type="GO" id="GO:0046872">
    <property type="term" value="F:metal ion binding"/>
    <property type="evidence" value="ECO:0007669"/>
    <property type="project" value="InterPro"/>
</dbReference>
<dbReference type="GO" id="GO:0003993">
    <property type="term" value="F:acid phosphatase activity"/>
    <property type="evidence" value="ECO:0007669"/>
    <property type="project" value="UniProtKB-EC"/>
</dbReference>
<proteinExistence type="inferred from homology"/>
<dbReference type="Gene3D" id="3.60.21.10">
    <property type="match status" value="1"/>
</dbReference>
<dbReference type="InterPro" id="IPR025733">
    <property type="entry name" value="PAPs_C"/>
</dbReference>
<dbReference type="InterPro" id="IPR004843">
    <property type="entry name" value="Calcineurin-like_PHP"/>
</dbReference>
<evidence type="ECO:0000256" key="2">
    <source>
        <dbReference type="ARBA" id="ARBA00023180"/>
    </source>
</evidence>
<dbReference type="Pfam" id="PF16656">
    <property type="entry name" value="Pur_ac_phosph_N"/>
    <property type="match status" value="1"/>
</dbReference>
<evidence type="ECO:0000259" key="4">
    <source>
        <dbReference type="Pfam" id="PF00149"/>
    </source>
</evidence>
<dbReference type="EMBL" id="JAZGQO010000007">
    <property type="protein sequence ID" value="KAK6182162.1"/>
    <property type="molecule type" value="Genomic_DNA"/>
</dbReference>
<reference evidence="7 8" key="1">
    <citation type="submission" date="2024-01" db="EMBL/GenBank/DDBJ databases">
        <title>The genome of the rayed Mediterranean limpet Patella caerulea (Linnaeus, 1758).</title>
        <authorList>
            <person name="Anh-Thu Weber A."/>
            <person name="Halstead-Nussloch G."/>
        </authorList>
    </citation>
    <scope>NUCLEOTIDE SEQUENCE [LARGE SCALE GENOMIC DNA]</scope>
    <source>
        <strain evidence="7">AATW-2023a</strain>
        <tissue evidence="7">Whole specimen</tissue>
    </source>
</reference>
<feature type="domain" description="Purple acid phosphatase C-terminal" evidence="5">
    <location>
        <begin position="359"/>
        <end position="420"/>
    </location>
</feature>
<feature type="chain" id="PRO_5042669150" description="Purple acid phosphatase" evidence="3">
    <location>
        <begin position="20"/>
        <end position="434"/>
    </location>
</feature>
<dbReference type="Pfam" id="PF14008">
    <property type="entry name" value="Metallophos_C"/>
    <property type="match status" value="1"/>
</dbReference>
<dbReference type="Pfam" id="PF00149">
    <property type="entry name" value="Metallophos"/>
    <property type="match status" value="1"/>
</dbReference>
<protein>
    <recommendedName>
        <fullName evidence="3">Purple acid phosphatase</fullName>
        <ecNumber evidence="3">3.1.3.2</ecNumber>
    </recommendedName>
</protein>
<feature type="domain" description="Calcineurin-like phosphoesterase" evidence="4">
    <location>
        <begin position="127"/>
        <end position="334"/>
    </location>
</feature>
<gene>
    <name evidence="7" type="ORF">SNE40_009905</name>
</gene>
<evidence type="ECO:0000259" key="5">
    <source>
        <dbReference type="Pfam" id="PF14008"/>
    </source>
</evidence>
<dbReference type="InterPro" id="IPR015914">
    <property type="entry name" value="PAPs_N"/>
</dbReference>
<dbReference type="AlphaFoldDB" id="A0AAN8JPH2"/>
<sequence length="434" mass="49641">MAGELKSTLLLSILTFCFAEQAVNITPQQIHVALGETIDKISITWSTRNQTDTSVVLFGVKDLTNSTQGTSKIFVDVTKSNVQYLHYVLLSGLIPGQKYNYVCGTKGALSDTFTFTTLKEGSNWSPRFVLYGDLGFKNAQSVPRLDNDIQKGLYDVALHIGDFAYDMESANGTMGDNFFNIIQPVAANLPYMTCPGNHEGNHNFTQYKNRLFMPGDEQGDRMYYSFNVGPVHVISFSTEFYFFLQYGLVQVPRMYNWLENDLKVANLPENRAKQPWIITMGHRPMYCSNNDTDDCTRYESIVRLGVPILHLYGLEKLFYNYGVDLQLWAHEHSYERLWPVYDRKVYNGSYDHPYINPKAPVHIITGSAGCQEDITPFVKERPYWSAKRVADYGYSRMTVHNSSHLYFEQVSDTKGGMIMDKMWLIKDKHGPYTN</sequence>
<organism evidence="7 8">
    <name type="scientific">Patella caerulea</name>
    <name type="common">Rayed Mediterranean limpet</name>
    <dbReference type="NCBI Taxonomy" id="87958"/>
    <lineage>
        <taxon>Eukaryota</taxon>
        <taxon>Metazoa</taxon>
        <taxon>Spiralia</taxon>
        <taxon>Lophotrochozoa</taxon>
        <taxon>Mollusca</taxon>
        <taxon>Gastropoda</taxon>
        <taxon>Patellogastropoda</taxon>
        <taxon>Patelloidea</taxon>
        <taxon>Patellidae</taxon>
        <taxon>Patella</taxon>
    </lineage>
</organism>
<dbReference type="EC" id="3.1.3.2" evidence="3"/>
<feature type="domain" description="Purple acid phosphatase N-terminal" evidence="6">
    <location>
        <begin position="27"/>
        <end position="117"/>
    </location>
</feature>
<dbReference type="InterPro" id="IPR041792">
    <property type="entry name" value="MPP_PAP"/>
</dbReference>
<name>A0AAN8JPH2_PATCE</name>
<dbReference type="InterPro" id="IPR029052">
    <property type="entry name" value="Metallo-depent_PP-like"/>
</dbReference>
<keyword evidence="3" id="KW-0378">Hydrolase</keyword>
<dbReference type="SUPFAM" id="SSF49363">
    <property type="entry name" value="Purple acid phosphatase, N-terminal domain"/>
    <property type="match status" value="1"/>
</dbReference>
<dbReference type="PANTHER" id="PTHR45867">
    <property type="entry name" value="PURPLE ACID PHOSPHATASE"/>
    <property type="match status" value="1"/>
</dbReference>
<feature type="signal peptide" evidence="3">
    <location>
        <begin position="1"/>
        <end position="19"/>
    </location>
</feature>
<dbReference type="CDD" id="cd00839">
    <property type="entry name" value="MPP_PAPs"/>
    <property type="match status" value="1"/>
</dbReference>